<dbReference type="GO" id="GO:0062129">
    <property type="term" value="C:chitin-based extracellular matrix"/>
    <property type="evidence" value="ECO:0007669"/>
    <property type="project" value="TreeGrafter"/>
</dbReference>
<name>A0A5N4AFD4_PHOPY</name>
<dbReference type="Proteomes" id="UP000327044">
    <property type="component" value="Unassembled WGS sequence"/>
</dbReference>
<feature type="domain" description="DUF243" evidence="3">
    <location>
        <begin position="98"/>
        <end position="193"/>
    </location>
</feature>
<dbReference type="FunCoup" id="A0A5N4AFD4">
    <property type="interactions" value="35"/>
</dbReference>
<reference evidence="4 5" key="1">
    <citation type="journal article" date="2018" name="Elife">
        <title>Firefly genomes illuminate parallel origins of bioluminescence in beetles.</title>
        <authorList>
            <person name="Fallon T.R."/>
            <person name="Lower S.E."/>
            <person name="Chang C.H."/>
            <person name="Bessho-Uehara M."/>
            <person name="Martin G.J."/>
            <person name="Bewick A.J."/>
            <person name="Behringer M."/>
            <person name="Debat H.J."/>
            <person name="Wong I."/>
            <person name="Day J.C."/>
            <person name="Suvorov A."/>
            <person name="Silva C.J."/>
            <person name="Stanger-Hall K.F."/>
            <person name="Hall D.W."/>
            <person name="Schmitz R.J."/>
            <person name="Nelson D.R."/>
            <person name="Lewis S.M."/>
            <person name="Shigenobu S."/>
            <person name="Bybee S.M."/>
            <person name="Larracuente A.M."/>
            <person name="Oba Y."/>
            <person name="Weng J.K."/>
        </authorList>
    </citation>
    <scope>NUCLEOTIDE SEQUENCE [LARGE SCALE GENOMIC DNA]</scope>
    <source>
        <strain evidence="4">1611_PpyrPB1</strain>
        <tissue evidence="4">Whole body</tissue>
    </source>
</reference>
<feature type="signal peptide" evidence="2">
    <location>
        <begin position="1"/>
        <end position="16"/>
    </location>
</feature>
<evidence type="ECO:0000256" key="1">
    <source>
        <dbReference type="SAM" id="MobiDB-lite"/>
    </source>
</evidence>
<accession>A0A5N4AFD4</accession>
<comment type="caution">
    <text evidence="4">The sequence shown here is derived from an EMBL/GenBank/DDBJ whole genome shotgun (WGS) entry which is preliminary data.</text>
</comment>
<dbReference type="PANTHER" id="PTHR31927:SF16">
    <property type="entry name" value="LP07342P"/>
    <property type="match status" value="1"/>
</dbReference>
<gene>
    <name evidence="4" type="ORF">PPYR_09999</name>
</gene>
<organism evidence="4 5">
    <name type="scientific">Photinus pyralis</name>
    <name type="common">Common eastern firefly</name>
    <name type="synonym">Lampyris pyralis</name>
    <dbReference type="NCBI Taxonomy" id="7054"/>
    <lineage>
        <taxon>Eukaryota</taxon>
        <taxon>Metazoa</taxon>
        <taxon>Ecdysozoa</taxon>
        <taxon>Arthropoda</taxon>
        <taxon>Hexapoda</taxon>
        <taxon>Insecta</taxon>
        <taxon>Pterygota</taxon>
        <taxon>Neoptera</taxon>
        <taxon>Endopterygota</taxon>
        <taxon>Coleoptera</taxon>
        <taxon>Polyphaga</taxon>
        <taxon>Elateriformia</taxon>
        <taxon>Elateroidea</taxon>
        <taxon>Lampyridae</taxon>
        <taxon>Lampyrinae</taxon>
        <taxon>Photinus</taxon>
    </lineage>
</organism>
<proteinExistence type="predicted"/>
<dbReference type="Pfam" id="PF03103">
    <property type="entry name" value="DUF243"/>
    <property type="match status" value="1"/>
</dbReference>
<feature type="compositionally biased region" description="Low complexity" evidence="1">
    <location>
        <begin position="244"/>
        <end position="258"/>
    </location>
</feature>
<evidence type="ECO:0000259" key="3">
    <source>
        <dbReference type="SMART" id="SM00690"/>
    </source>
</evidence>
<evidence type="ECO:0000256" key="2">
    <source>
        <dbReference type="SAM" id="SignalP"/>
    </source>
</evidence>
<dbReference type="InterPro" id="IPR004145">
    <property type="entry name" value="DUF243"/>
</dbReference>
<feature type="region of interest" description="Disordered" evidence="1">
    <location>
        <begin position="244"/>
        <end position="269"/>
    </location>
</feature>
<dbReference type="GO" id="GO:0008010">
    <property type="term" value="F:structural constituent of chitin-based larval cuticle"/>
    <property type="evidence" value="ECO:0007669"/>
    <property type="project" value="TreeGrafter"/>
</dbReference>
<evidence type="ECO:0000313" key="4">
    <source>
        <dbReference type="EMBL" id="KAB0795938.1"/>
    </source>
</evidence>
<dbReference type="AlphaFoldDB" id="A0A5N4AFD4"/>
<dbReference type="SMART" id="SM00690">
    <property type="entry name" value="DM5"/>
    <property type="match status" value="1"/>
</dbReference>
<dbReference type="PANTHER" id="PTHR31927">
    <property type="entry name" value="FI07246P-RELATED-RELATED"/>
    <property type="match status" value="1"/>
</dbReference>
<keyword evidence="2" id="KW-0732">Signal</keyword>
<keyword evidence="5" id="KW-1185">Reference proteome</keyword>
<dbReference type="GO" id="GO:0040003">
    <property type="term" value="P:chitin-based cuticle development"/>
    <property type="evidence" value="ECO:0007669"/>
    <property type="project" value="TreeGrafter"/>
</dbReference>
<sequence length="269" mass="27321">MKLITGVLSLVAVISARPDVSHLPSGSYLPGGLAGASSGHFGSINNFGGGHIGGGHTSFGSSGGHSNFGSSSGHSNFGVSHGTFGSSHDGHGTGFHDQKHVYFYAAPEEESSGRLRIQLVPNSQRNTKIIFVKAPSYGSLKPEVIAPPSVSEDKTLVYVLVKRPDHGGAITIPAGAGVKPSKPEVYFIKYKTQHDAQQQIVGGLHGQHVGASVPDVGSESSFVSTLDSGVSGIGGTTGSIGSHTHSSNLFTSGTSGSSQFGPAGASGPY</sequence>
<evidence type="ECO:0000313" key="5">
    <source>
        <dbReference type="Proteomes" id="UP000327044"/>
    </source>
</evidence>
<dbReference type="EMBL" id="VVIM01000007">
    <property type="protein sequence ID" value="KAB0795938.1"/>
    <property type="molecule type" value="Genomic_DNA"/>
</dbReference>
<dbReference type="OrthoDB" id="6376010at2759"/>
<protein>
    <recommendedName>
        <fullName evidence="3">DUF243 domain-containing protein</fullName>
    </recommendedName>
</protein>
<feature type="chain" id="PRO_5024324907" description="DUF243 domain-containing protein" evidence="2">
    <location>
        <begin position="17"/>
        <end position="269"/>
    </location>
</feature>
<dbReference type="InParanoid" id="A0A5N4AFD4"/>